<evidence type="ECO:0000313" key="3">
    <source>
        <dbReference type="Proteomes" id="UP000320160"/>
    </source>
</evidence>
<protein>
    <recommendedName>
        <fullName evidence="4">TrbI/VirB10 family protein</fullName>
    </recommendedName>
</protein>
<sequence>MKLYLMCAWLLAMSAMAFGQESTQSVSSQETAPDTAEADNAITLPAMHPVSIEITEALNSKTSKIGQMFAIRLRAPITLDGKVIIPAGATGQGEVIHAARARAAGKAGELIIAARYLDYEGTKLPLRSLKYGADMTGDNNSGAAIVASAAISSALALFITGGQVDIPAGMPATAKLSQDVRIIPSGPITKEEGKP</sequence>
<keyword evidence="1" id="KW-0732">Signal</keyword>
<proteinExistence type="predicted"/>
<evidence type="ECO:0000256" key="1">
    <source>
        <dbReference type="SAM" id="SignalP"/>
    </source>
</evidence>
<dbReference type="OrthoDB" id="7450851at2"/>
<dbReference type="EMBL" id="VKKU01000001">
    <property type="protein sequence ID" value="TSB03944.1"/>
    <property type="molecule type" value="Genomic_DNA"/>
</dbReference>
<dbReference type="AlphaFoldDB" id="A0A553WH26"/>
<accession>A0A553WH26</accession>
<dbReference type="RefSeq" id="WP_143774813.1">
    <property type="nucleotide sequence ID" value="NZ_VKKU01000001.1"/>
</dbReference>
<name>A0A553WH26_9SPHN</name>
<dbReference type="Proteomes" id="UP000320160">
    <property type="component" value="Unassembled WGS sequence"/>
</dbReference>
<keyword evidence="3" id="KW-1185">Reference proteome</keyword>
<reference evidence="2 3" key="1">
    <citation type="submission" date="2019-07" db="EMBL/GenBank/DDBJ databases">
        <authorList>
            <person name="Park M."/>
        </authorList>
    </citation>
    <scope>NUCLEOTIDE SEQUENCE [LARGE SCALE GENOMIC DNA]</scope>
    <source>
        <strain evidence="2 3">KCTC32445</strain>
    </source>
</reference>
<evidence type="ECO:0000313" key="2">
    <source>
        <dbReference type="EMBL" id="TSB03944.1"/>
    </source>
</evidence>
<comment type="caution">
    <text evidence="2">The sequence shown here is derived from an EMBL/GenBank/DDBJ whole genome shotgun (WGS) entry which is preliminary data.</text>
</comment>
<evidence type="ECO:0008006" key="4">
    <source>
        <dbReference type="Google" id="ProtNLM"/>
    </source>
</evidence>
<organism evidence="2 3">
    <name type="scientific">Sphingorhabdus contaminans</name>
    <dbReference type="NCBI Taxonomy" id="1343899"/>
    <lineage>
        <taxon>Bacteria</taxon>
        <taxon>Pseudomonadati</taxon>
        <taxon>Pseudomonadota</taxon>
        <taxon>Alphaproteobacteria</taxon>
        <taxon>Sphingomonadales</taxon>
        <taxon>Sphingomonadaceae</taxon>
        <taxon>Sphingorhabdus</taxon>
    </lineage>
</organism>
<feature type="signal peptide" evidence="1">
    <location>
        <begin position="1"/>
        <end position="17"/>
    </location>
</feature>
<feature type="chain" id="PRO_5022201219" description="TrbI/VirB10 family protein" evidence="1">
    <location>
        <begin position="18"/>
        <end position="195"/>
    </location>
</feature>
<gene>
    <name evidence="2" type="ORF">FOM92_00395</name>
</gene>